<evidence type="ECO:0000256" key="5">
    <source>
        <dbReference type="PROSITE-ProRule" id="PRU00169"/>
    </source>
</evidence>
<dbReference type="InterPro" id="IPR039420">
    <property type="entry name" value="WalR-like"/>
</dbReference>
<evidence type="ECO:0000313" key="8">
    <source>
        <dbReference type="EMBL" id="SMF03306.1"/>
    </source>
</evidence>
<dbReference type="SMART" id="SM00421">
    <property type="entry name" value="HTH_LUXR"/>
    <property type="match status" value="1"/>
</dbReference>
<dbReference type="GeneID" id="95552658"/>
<evidence type="ECO:0000256" key="1">
    <source>
        <dbReference type="ARBA" id="ARBA00022553"/>
    </source>
</evidence>
<proteinExistence type="predicted"/>
<sequence>MIRVLLADDHAMLRDCQRRVLESTGRMIVMAEAHDGASALALATATPADVLVLDLSMPGSNGFELIRRLRRDAPALRILVSSMHAEQRYAIQALRAGASGYLTKERAGSELAAAVESVAGGGVYVGLAISECMAGRLDEPLDALPHERLSNREAQIFRLIVDGLTVSRIAEALGVSPKTVSTHRTRILEKMELPHDAALIRYALHYGLFDEIGG</sequence>
<dbReference type="PROSITE" id="PS50043">
    <property type="entry name" value="HTH_LUXR_2"/>
    <property type="match status" value="1"/>
</dbReference>
<feature type="domain" description="HTH luxR-type" evidence="6">
    <location>
        <begin position="142"/>
        <end position="207"/>
    </location>
</feature>
<organism evidence="8 9">
    <name type="scientific">Trinickia caryophylli</name>
    <name type="common">Paraburkholderia caryophylli</name>
    <dbReference type="NCBI Taxonomy" id="28094"/>
    <lineage>
        <taxon>Bacteria</taxon>
        <taxon>Pseudomonadati</taxon>
        <taxon>Pseudomonadota</taxon>
        <taxon>Betaproteobacteria</taxon>
        <taxon>Burkholderiales</taxon>
        <taxon>Burkholderiaceae</taxon>
        <taxon>Trinickia</taxon>
    </lineage>
</organism>
<dbReference type="OrthoDB" id="9816469at2"/>
<dbReference type="STRING" id="28094.SAMN06295900_10218"/>
<evidence type="ECO:0000313" key="9">
    <source>
        <dbReference type="Proteomes" id="UP000192911"/>
    </source>
</evidence>
<dbReference type="Gene3D" id="3.40.50.2300">
    <property type="match status" value="1"/>
</dbReference>
<protein>
    <submittedName>
        <fullName evidence="8">Two component transcriptional regulator, LuxR family</fullName>
    </submittedName>
</protein>
<keyword evidence="1 5" id="KW-0597">Phosphoprotein</keyword>
<evidence type="ECO:0000256" key="3">
    <source>
        <dbReference type="ARBA" id="ARBA00023125"/>
    </source>
</evidence>
<dbReference type="PANTHER" id="PTHR43214:SF41">
    <property type="entry name" value="NITRATE_NITRITE RESPONSE REGULATOR PROTEIN NARP"/>
    <property type="match status" value="1"/>
</dbReference>
<dbReference type="SUPFAM" id="SSF52172">
    <property type="entry name" value="CheY-like"/>
    <property type="match status" value="1"/>
</dbReference>
<dbReference type="PROSITE" id="PS00622">
    <property type="entry name" value="HTH_LUXR_1"/>
    <property type="match status" value="1"/>
</dbReference>
<dbReference type="PRINTS" id="PR00038">
    <property type="entry name" value="HTHLUXR"/>
</dbReference>
<evidence type="ECO:0000259" key="6">
    <source>
        <dbReference type="PROSITE" id="PS50043"/>
    </source>
</evidence>
<accession>A0A1X7CU77</accession>
<dbReference type="Pfam" id="PF00072">
    <property type="entry name" value="Response_reg"/>
    <property type="match status" value="1"/>
</dbReference>
<keyword evidence="9" id="KW-1185">Reference proteome</keyword>
<dbReference type="AlphaFoldDB" id="A0A1X7CU77"/>
<dbReference type="SUPFAM" id="SSF46894">
    <property type="entry name" value="C-terminal effector domain of the bipartite response regulators"/>
    <property type="match status" value="1"/>
</dbReference>
<dbReference type="RefSeq" id="WP_085225379.1">
    <property type="nucleotide sequence ID" value="NZ_BSQD01000002.1"/>
</dbReference>
<dbReference type="CDD" id="cd17535">
    <property type="entry name" value="REC_NarL-like"/>
    <property type="match status" value="1"/>
</dbReference>
<dbReference type="InterPro" id="IPR001789">
    <property type="entry name" value="Sig_transdc_resp-reg_receiver"/>
</dbReference>
<dbReference type="PROSITE" id="PS50110">
    <property type="entry name" value="RESPONSE_REGULATORY"/>
    <property type="match status" value="1"/>
</dbReference>
<dbReference type="InterPro" id="IPR016032">
    <property type="entry name" value="Sig_transdc_resp-reg_C-effctor"/>
</dbReference>
<keyword evidence="4" id="KW-0804">Transcription</keyword>
<keyword evidence="2" id="KW-0805">Transcription regulation</keyword>
<name>A0A1X7CU77_TRICW</name>
<dbReference type="EMBL" id="FXAH01000002">
    <property type="protein sequence ID" value="SMF03306.1"/>
    <property type="molecule type" value="Genomic_DNA"/>
</dbReference>
<dbReference type="CDD" id="cd06170">
    <property type="entry name" value="LuxR_C_like"/>
    <property type="match status" value="1"/>
</dbReference>
<dbReference type="GO" id="GO:0000160">
    <property type="term" value="P:phosphorelay signal transduction system"/>
    <property type="evidence" value="ECO:0007669"/>
    <property type="project" value="InterPro"/>
</dbReference>
<dbReference type="InterPro" id="IPR000792">
    <property type="entry name" value="Tscrpt_reg_LuxR_C"/>
</dbReference>
<dbReference type="SMART" id="SM00448">
    <property type="entry name" value="REC"/>
    <property type="match status" value="1"/>
</dbReference>
<dbReference type="GO" id="GO:0003677">
    <property type="term" value="F:DNA binding"/>
    <property type="evidence" value="ECO:0007669"/>
    <property type="project" value="UniProtKB-KW"/>
</dbReference>
<feature type="modified residue" description="4-aspartylphosphate" evidence="5">
    <location>
        <position position="54"/>
    </location>
</feature>
<gene>
    <name evidence="8" type="ORF">SAMN06295900_10218</name>
</gene>
<dbReference type="Proteomes" id="UP000192911">
    <property type="component" value="Unassembled WGS sequence"/>
</dbReference>
<keyword evidence="3" id="KW-0238">DNA-binding</keyword>
<dbReference type="PANTHER" id="PTHR43214">
    <property type="entry name" value="TWO-COMPONENT RESPONSE REGULATOR"/>
    <property type="match status" value="1"/>
</dbReference>
<dbReference type="InterPro" id="IPR058245">
    <property type="entry name" value="NreC/VraR/RcsB-like_REC"/>
</dbReference>
<feature type="domain" description="Response regulatory" evidence="7">
    <location>
        <begin position="3"/>
        <end position="119"/>
    </location>
</feature>
<evidence type="ECO:0000256" key="2">
    <source>
        <dbReference type="ARBA" id="ARBA00023015"/>
    </source>
</evidence>
<dbReference type="InterPro" id="IPR011006">
    <property type="entry name" value="CheY-like_superfamily"/>
</dbReference>
<evidence type="ECO:0000259" key="7">
    <source>
        <dbReference type="PROSITE" id="PS50110"/>
    </source>
</evidence>
<dbReference type="GO" id="GO:0006355">
    <property type="term" value="P:regulation of DNA-templated transcription"/>
    <property type="evidence" value="ECO:0007669"/>
    <property type="project" value="InterPro"/>
</dbReference>
<dbReference type="Pfam" id="PF00196">
    <property type="entry name" value="GerE"/>
    <property type="match status" value="1"/>
</dbReference>
<evidence type="ECO:0000256" key="4">
    <source>
        <dbReference type="ARBA" id="ARBA00023163"/>
    </source>
</evidence>
<reference evidence="9" key="1">
    <citation type="submission" date="2017-04" db="EMBL/GenBank/DDBJ databases">
        <authorList>
            <person name="Varghese N."/>
            <person name="Submissions S."/>
        </authorList>
    </citation>
    <scope>NUCLEOTIDE SEQUENCE [LARGE SCALE GENOMIC DNA]</scope>
    <source>
        <strain evidence="9">Ballard 720</strain>
    </source>
</reference>